<keyword evidence="4" id="KW-1185">Reference proteome</keyword>
<dbReference type="InterPro" id="IPR005184">
    <property type="entry name" value="DUF306_Meta_HslJ"/>
</dbReference>
<evidence type="ECO:0000313" key="3">
    <source>
        <dbReference type="EMBL" id="MFD1845367.1"/>
    </source>
</evidence>
<organism evidence="3 4">
    <name type="scientific">Arthrobacter flavus</name>
    <dbReference type="NCBI Taxonomy" id="95172"/>
    <lineage>
        <taxon>Bacteria</taxon>
        <taxon>Bacillati</taxon>
        <taxon>Actinomycetota</taxon>
        <taxon>Actinomycetes</taxon>
        <taxon>Micrococcales</taxon>
        <taxon>Micrococcaceae</taxon>
        <taxon>Arthrobacter</taxon>
    </lineage>
</organism>
<dbReference type="Gene3D" id="2.40.128.270">
    <property type="match status" value="1"/>
</dbReference>
<dbReference type="InterPro" id="IPR038670">
    <property type="entry name" value="HslJ-like_sf"/>
</dbReference>
<reference evidence="4" key="1">
    <citation type="journal article" date="2019" name="Int. J. Syst. Evol. Microbiol.">
        <title>The Global Catalogue of Microorganisms (GCM) 10K type strain sequencing project: providing services to taxonomists for standard genome sequencing and annotation.</title>
        <authorList>
            <consortium name="The Broad Institute Genomics Platform"/>
            <consortium name="The Broad Institute Genome Sequencing Center for Infectious Disease"/>
            <person name="Wu L."/>
            <person name="Ma J."/>
        </authorList>
    </citation>
    <scope>NUCLEOTIDE SEQUENCE [LARGE SCALE GENOMIC DNA]</scope>
    <source>
        <strain evidence="4">JCM 11496</strain>
    </source>
</reference>
<evidence type="ECO:0000259" key="2">
    <source>
        <dbReference type="Pfam" id="PF03724"/>
    </source>
</evidence>
<evidence type="ECO:0000256" key="1">
    <source>
        <dbReference type="SAM" id="SignalP"/>
    </source>
</evidence>
<sequence>MKAQRHPAALVTILCCAAMAGCTATPSDDATSPPEALQPGILVGTWTVEETFDTLEQPYVAFVQDNSWSASDGCNRVQGTWDLEEDNALTTTMRPQTLMGCDGAALPSAVSLAATVAVDGDTLTLYDSDGSVSTELVRSTDSSVGPQGLPIGYWTEERTPTSPFLSIQVDRTYSGSDDCGEVAGTWEPGEESDSVTLTPDPAATATCDDAEGWLGQATLGRVRSGVMTLQSEDGTVLGELSAM</sequence>
<evidence type="ECO:0000313" key="4">
    <source>
        <dbReference type="Proteomes" id="UP001597307"/>
    </source>
</evidence>
<feature type="domain" description="DUF306" evidence="2">
    <location>
        <begin position="51"/>
        <end position="132"/>
    </location>
</feature>
<name>A0ABW4Q3S8_9MICC</name>
<feature type="chain" id="PRO_5047383814" evidence="1">
    <location>
        <begin position="21"/>
        <end position="243"/>
    </location>
</feature>
<dbReference type="RefSeq" id="WP_343877569.1">
    <property type="nucleotide sequence ID" value="NZ_BAAAIJ010000007.1"/>
</dbReference>
<comment type="caution">
    <text evidence="3">The sequence shown here is derived from an EMBL/GenBank/DDBJ whole genome shotgun (WGS) entry which is preliminary data.</text>
</comment>
<dbReference type="Proteomes" id="UP001597307">
    <property type="component" value="Unassembled WGS sequence"/>
</dbReference>
<dbReference type="PROSITE" id="PS51257">
    <property type="entry name" value="PROKAR_LIPOPROTEIN"/>
    <property type="match status" value="1"/>
</dbReference>
<keyword evidence="1" id="KW-0732">Signal</keyword>
<dbReference type="Pfam" id="PF03724">
    <property type="entry name" value="META"/>
    <property type="match status" value="1"/>
</dbReference>
<dbReference type="EMBL" id="JBHUGA010000006">
    <property type="protein sequence ID" value="MFD1845367.1"/>
    <property type="molecule type" value="Genomic_DNA"/>
</dbReference>
<gene>
    <name evidence="3" type="ORF">ACFSFX_02005</name>
</gene>
<proteinExistence type="predicted"/>
<accession>A0ABW4Q3S8</accession>
<feature type="signal peptide" evidence="1">
    <location>
        <begin position="1"/>
        <end position="20"/>
    </location>
</feature>
<protein>
    <submittedName>
        <fullName evidence="3">META domain-containing protein</fullName>
    </submittedName>
</protein>